<comment type="caution">
    <text evidence="1">The sequence shown here is derived from an EMBL/GenBank/DDBJ whole genome shotgun (WGS) entry which is preliminary data.</text>
</comment>
<name>A0A9Q1EP52_SYNKA</name>
<dbReference type="AlphaFoldDB" id="A0A9Q1EP52"/>
<gene>
    <name evidence="1" type="ORF">SKAU_G00323560</name>
</gene>
<evidence type="ECO:0000313" key="2">
    <source>
        <dbReference type="Proteomes" id="UP001152622"/>
    </source>
</evidence>
<evidence type="ECO:0000313" key="1">
    <source>
        <dbReference type="EMBL" id="KAJ8342428.1"/>
    </source>
</evidence>
<dbReference type="Proteomes" id="UP001152622">
    <property type="component" value="Chromosome 14"/>
</dbReference>
<reference evidence="1" key="1">
    <citation type="journal article" date="2023" name="Science">
        <title>Genome structures resolve the early diversification of teleost fishes.</title>
        <authorList>
            <person name="Parey E."/>
            <person name="Louis A."/>
            <person name="Montfort J."/>
            <person name="Bouchez O."/>
            <person name="Roques C."/>
            <person name="Iampietro C."/>
            <person name="Lluch J."/>
            <person name="Castinel A."/>
            <person name="Donnadieu C."/>
            <person name="Desvignes T."/>
            <person name="Floi Bucao C."/>
            <person name="Jouanno E."/>
            <person name="Wen M."/>
            <person name="Mejri S."/>
            <person name="Dirks R."/>
            <person name="Jansen H."/>
            <person name="Henkel C."/>
            <person name="Chen W.J."/>
            <person name="Zahm M."/>
            <person name="Cabau C."/>
            <person name="Klopp C."/>
            <person name="Thompson A.W."/>
            <person name="Robinson-Rechavi M."/>
            <person name="Braasch I."/>
            <person name="Lecointre G."/>
            <person name="Bobe J."/>
            <person name="Postlethwait J.H."/>
            <person name="Berthelot C."/>
            <person name="Roest Crollius H."/>
            <person name="Guiguen Y."/>
        </authorList>
    </citation>
    <scope>NUCLEOTIDE SEQUENCE</scope>
    <source>
        <strain evidence="1">WJC10195</strain>
    </source>
</reference>
<protein>
    <submittedName>
        <fullName evidence="1">Uncharacterized protein</fullName>
    </submittedName>
</protein>
<accession>A0A9Q1EP52</accession>
<sequence>MASMMALPYLSVWKGREGEEPAEHVTVLLLMEGGGHPDLWPHPLISPVPLGSHDLPGAPRHVGPQSAVLSAHPVPYSPPDGHMCAAQCMWAHPPYECLTPTHRPSAAECEAGMCPRGCLIAWRQSRTRGLMRRRPVRELAGTDGARLGGLALFTREAPVSLI</sequence>
<keyword evidence="2" id="KW-1185">Reference proteome</keyword>
<proteinExistence type="predicted"/>
<organism evidence="1 2">
    <name type="scientific">Synaphobranchus kaupii</name>
    <name type="common">Kaup's arrowtooth eel</name>
    <dbReference type="NCBI Taxonomy" id="118154"/>
    <lineage>
        <taxon>Eukaryota</taxon>
        <taxon>Metazoa</taxon>
        <taxon>Chordata</taxon>
        <taxon>Craniata</taxon>
        <taxon>Vertebrata</taxon>
        <taxon>Euteleostomi</taxon>
        <taxon>Actinopterygii</taxon>
        <taxon>Neopterygii</taxon>
        <taxon>Teleostei</taxon>
        <taxon>Anguilliformes</taxon>
        <taxon>Synaphobranchidae</taxon>
        <taxon>Synaphobranchus</taxon>
    </lineage>
</organism>
<dbReference type="EMBL" id="JAINUF010000014">
    <property type="protein sequence ID" value="KAJ8342428.1"/>
    <property type="molecule type" value="Genomic_DNA"/>
</dbReference>